<reference evidence="1" key="1">
    <citation type="submission" date="2023-06" db="EMBL/GenBank/DDBJ databases">
        <title>Genomic Diversity of Vibrio spp. and Metagenomic Analysis of Pathogens in Florida Gulf Coastal Waters Following Hurricane Ian.</title>
        <authorList>
            <person name="Brumfield K.D."/>
        </authorList>
    </citation>
    <scope>NUCLEOTIDE SEQUENCE</scope>
    <source>
        <strain evidence="1">WBS2B-138</strain>
    </source>
</reference>
<accession>A0AAW8QB87</accession>
<name>A0AAW8QB87_VIBPH</name>
<proteinExistence type="predicted"/>
<evidence type="ECO:0000313" key="2">
    <source>
        <dbReference type="Proteomes" id="UP001253193"/>
    </source>
</evidence>
<gene>
    <name evidence="1" type="ORF">QX249_28210</name>
</gene>
<dbReference type="RefSeq" id="WP_029863084.1">
    <property type="nucleotide sequence ID" value="NZ_CP034289.1"/>
</dbReference>
<dbReference type="EMBL" id="JAUHGG010000027">
    <property type="protein sequence ID" value="MDS1824505.1"/>
    <property type="molecule type" value="Genomic_DNA"/>
</dbReference>
<dbReference type="AlphaFoldDB" id="A0AAW8QB87"/>
<evidence type="ECO:0000313" key="1">
    <source>
        <dbReference type="EMBL" id="MDS1824505.1"/>
    </source>
</evidence>
<protein>
    <submittedName>
        <fullName evidence="1">Uncharacterized protein</fullName>
    </submittedName>
</protein>
<organism evidence="1 2">
    <name type="scientific">Vibrio parahaemolyticus</name>
    <dbReference type="NCBI Taxonomy" id="670"/>
    <lineage>
        <taxon>Bacteria</taxon>
        <taxon>Pseudomonadati</taxon>
        <taxon>Pseudomonadota</taxon>
        <taxon>Gammaproteobacteria</taxon>
        <taxon>Vibrionales</taxon>
        <taxon>Vibrionaceae</taxon>
        <taxon>Vibrio</taxon>
    </lineage>
</organism>
<comment type="caution">
    <text evidence="1">The sequence shown here is derived from an EMBL/GenBank/DDBJ whole genome shotgun (WGS) entry which is preliminary data.</text>
</comment>
<dbReference type="Proteomes" id="UP001253193">
    <property type="component" value="Unassembled WGS sequence"/>
</dbReference>
<sequence length="73" mass="8607">MSYSSMNEDELYDELYKLRDSWNIQNHLASDYNEGLRYNQIRNLLKSKFNATAEIILNQNKDEGTTPYEVKIG</sequence>